<proteinExistence type="predicted"/>
<sequence>MPATPPLIADAGSSSAPAAAASPTDRSAGTDPIAAARSLQPLIESETADESRNDSMTPAIVAAIDEARLFHLAVPADLGGAEAPVETILAATEALAFADGSVGWCYAQNITVMSFSAYLARNFADEVAGATAAAGMFAPIGKASLADPDFMVEGRYPFGSGSSYADHIGGAVFVEDAEANGLDPLEFLRGFLVPADRVELLGNWDVMGLRGTGSFDFHVPRQRVAAGQTFSLLAAKVITGGPFYQLGPIVLAGVPSTAWALGVAERALAEMALVAKAGRTRMGSIRLVEQPAFLEQWGSHATALAAARDAFAAATNGAIDAHARQLGTDEIATATALVKSTGSFVVDMAKRATTFAWEAAGSAAIRNPSRLQRCYRDMSVGSGHLVWDRRNYAEYAQSRLGIGA</sequence>
<evidence type="ECO:0000313" key="4">
    <source>
        <dbReference type="EMBL" id="QUR67355.1"/>
    </source>
</evidence>
<evidence type="ECO:0000256" key="1">
    <source>
        <dbReference type="ARBA" id="ARBA00023002"/>
    </source>
</evidence>
<dbReference type="RefSeq" id="WP_211698925.1">
    <property type="nucleotide sequence ID" value="NZ_CP046600.1"/>
</dbReference>
<evidence type="ECO:0000313" key="5">
    <source>
        <dbReference type="Proteomes" id="UP000682202"/>
    </source>
</evidence>
<dbReference type="SUPFAM" id="SSF56645">
    <property type="entry name" value="Acyl-CoA dehydrogenase NM domain-like"/>
    <property type="match status" value="1"/>
</dbReference>
<feature type="region of interest" description="Disordered" evidence="2">
    <location>
        <begin position="1"/>
        <end position="33"/>
    </location>
</feature>
<organism evidence="4 5">
    <name type="scientific">Mycobacterium spongiae</name>
    <dbReference type="NCBI Taxonomy" id="886343"/>
    <lineage>
        <taxon>Bacteria</taxon>
        <taxon>Bacillati</taxon>
        <taxon>Actinomycetota</taxon>
        <taxon>Actinomycetes</taxon>
        <taxon>Mycobacteriales</taxon>
        <taxon>Mycobacteriaceae</taxon>
        <taxon>Mycobacterium</taxon>
    </lineage>
</organism>
<dbReference type="SUPFAM" id="SSF47203">
    <property type="entry name" value="Acyl-CoA dehydrogenase C-terminal domain-like"/>
    <property type="match status" value="1"/>
</dbReference>
<feature type="domain" description="Acyl-CoA dehydrogenase C-terminal" evidence="3">
    <location>
        <begin position="257"/>
        <end position="387"/>
    </location>
</feature>
<dbReference type="InterPro" id="IPR013107">
    <property type="entry name" value="Acyl-CoA_DH_C"/>
</dbReference>
<evidence type="ECO:0000256" key="2">
    <source>
        <dbReference type="SAM" id="MobiDB-lite"/>
    </source>
</evidence>
<dbReference type="Pfam" id="PF08028">
    <property type="entry name" value="Acyl-CoA_dh_2"/>
    <property type="match status" value="1"/>
</dbReference>
<dbReference type="Gene3D" id="1.10.540.10">
    <property type="entry name" value="Acyl-CoA dehydrogenase/oxidase, N-terminal domain"/>
    <property type="match status" value="1"/>
</dbReference>
<name>A0A975JXX4_9MYCO</name>
<evidence type="ECO:0000259" key="3">
    <source>
        <dbReference type="Pfam" id="PF08028"/>
    </source>
</evidence>
<dbReference type="PIRSF" id="PIRSF016578">
    <property type="entry name" value="HsaA"/>
    <property type="match status" value="1"/>
</dbReference>
<dbReference type="Gene3D" id="2.40.110.10">
    <property type="entry name" value="Butyryl-CoA Dehydrogenase, subunit A, domain 2"/>
    <property type="match status" value="1"/>
</dbReference>
<keyword evidence="1" id="KW-0560">Oxidoreductase</keyword>
<dbReference type="GO" id="GO:0016627">
    <property type="term" value="F:oxidoreductase activity, acting on the CH-CH group of donors"/>
    <property type="evidence" value="ECO:0007669"/>
    <property type="project" value="InterPro"/>
</dbReference>
<reference evidence="4" key="1">
    <citation type="submission" date="2019-12" db="EMBL/GenBank/DDBJ databases">
        <title>Mycobacterium spongiae sp. nov.</title>
        <authorList>
            <person name="Stinear T."/>
        </authorList>
    </citation>
    <scope>NUCLEOTIDE SEQUENCE</scope>
    <source>
        <strain evidence="4">FSD4b-SM</strain>
    </source>
</reference>
<feature type="compositionally biased region" description="Low complexity" evidence="2">
    <location>
        <begin position="9"/>
        <end position="29"/>
    </location>
</feature>
<dbReference type="InterPro" id="IPR037069">
    <property type="entry name" value="AcylCoA_DH/ox_N_sf"/>
</dbReference>
<keyword evidence="5" id="KW-1185">Reference proteome</keyword>
<dbReference type="EMBL" id="CP046600">
    <property type="protein sequence ID" value="QUR67355.1"/>
    <property type="molecule type" value="Genomic_DNA"/>
</dbReference>
<dbReference type="InterPro" id="IPR046373">
    <property type="entry name" value="Acyl-CoA_Oxase/DH_mid-dom_sf"/>
</dbReference>
<dbReference type="AlphaFoldDB" id="A0A975JXX4"/>
<protein>
    <recommendedName>
        <fullName evidence="3">Acyl-CoA dehydrogenase C-terminal domain-containing protein</fullName>
    </recommendedName>
</protein>
<accession>A0A975JXX4</accession>
<gene>
    <name evidence="4" type="ORF">F6B93_09835</name>
</gene>
<dbReference type="InterPro" id="IPR036250">
    <property type="entry name" value="AcylCo_DH-like_C"/>
</dbReference>
<dbReference type="InterPro" id="IPR009100">
    <property type="entry name" value="AcylCoA_DH/oxidase_NM_dom_sf"/>
</dbReference>
<dbReference type="GO" id="GO:0050660">
    <property type="term" value="F:flavin adenine dinucleotide binding"/>
    <property type="evidence" value="ECO:0007669"/>
    <property type="project" value="InterPro"/>
</dbReference>
<dbReference type="Gene3D" id="1.20.140.10">
    <property type="entry name" value="Butyryl-CoA Dehydrogenase, subunit A, domain 3"/>
    <property type="match status" value="1"/>
</dbReference>
<dbReference type="Proteomes" id="UP000682202">
    <property type="component" value="Chromosome"/>
</dbReference>
<dbReference type="KEGG" id="mspg:F6B93_09835"/>